<protein>
    <submittedName>
        <fullName evidence="1">VTC domain-containing protein</fullName>
    </submittedName>
</protein>
<dbReference type="InterPro" id="IPR018966">
    <property type="entry name" value="VTC_domain"/>
</dbReference>
<keyword evidence="2" id="KW-1185">Reference proteome</keyword>
<dbReference type="PATRIC" id="fig|84022.5.peg.2786"/>
<dbReference type="Gene3D" id="3.20.100.30">
    <property type="entry name" value="VTC, catalytic tunnel domain"/>
    <property type="match status" value="1"/>
</dbReference>
<organism evidence="1 2">
    <name type="scientific">Clostridium aceticum</name>
    <dbReference type="NCBI Taxonomy" id="84022"/>
    <lineage>
        <taxon>Bacteria</taxon>
        <taxon>Bacillati</taxon>
        <taxon>Bacillota</taxon>
        <taxon>Clostridia</taxon>
        <taxon>Eubacteriales</taxon>
        <taxon>Clostridiaceae</taxon>
        <taxon>Clostridium</taxon>
    </lineage>
</organism>
<evidence type="ECO:0000313" key="1">
    <source>
        <dbReference type="EMBL" id="AKL94791.1"/>
    </source>
</evidence>
<accession>A0A0D8IBR2</accession>
<dbReference type="Pfam" id="PF09359">
    <property type="entry name" value="VTC"/>
    <property type="match status" value="1"/>
</dbReference>
<dbReference type="GO" id="GO:0006799">
    <property type="term" value="P:polyphosphate biosynthetic process"/>
    <property type="evidence" value="ECO:0007669"/>
    <property type="project" value="UniProtKB-ARBA"/>
</dbReference>
<dbReference type="CDD" id="cd07750">
    <property type="entry name" value="PolyPPase_VTC_like"/>
    <property type="match status" value="1"/>
</dbReference>
<dbReference type="InterPro" id="IPR042267">
    <property type="entry name" value="VTC_sf"/>
</dbReference>
<dbReference type="STRING" id="84022.CACET_c13260"/>
<sequence>MAKEVFNRYENKFLVDYATYQKLQDQLHSYMEMDEFNKSQKFYTICNIYYDTKDDYLIRNSLGKPKYKEKFRLRAYGIPREDEEVYLEVKKKVYGLVNKRRTKLKLKEAYAFAATGIKPEVKPYMNPQVLKELEYVFQIYDLEPRLYLAYDRKAFFSKEDKDLRITFDTNIRTRRYNLKLEAGDYGEKLLKADQWLMEVKAEKSIPVWLSKILSENKVYKTSFSKYGAEYQRMLLNHKNGKGEIKLCLNQYLTQLQFTPRSL</sequence>
<dbReference type="Proteomes" id="UP000035704">
    <property type="component" value="Chromosome"/>
</dbReference>
<evidence type="ECO:0000313" key="2">
    <source>
        <dbReference type="Proteomes" id="UP000035704"/>
    </source>
</evidence>
<dbReference type="AlphaFoldDB" id="A0A0D8IBR2"/>
<gene>
    <name evidence="1" type="ORF">CACET_c13260</name>
</gene>
<dbReference type="KEGG" id="cace:CACET_c13260"/>
<dbReference type="EMBL" id="CP009687">
    <property type="protein sequence ID" value="AKL94791.1"/>
    <property type="molecule type" value="Genomic_DNA"/>
</dbReference>
<dbReference type="RefSeq" id="WP_044823579.1">
    <property type="nucleotide sequence ID" value="NZ_CP009687.1"/>
</dbReference>
<proteinExistence type="predicted"/>
<reference evidence="1 2" key="1">
    <citation type="submission" date="2014-10" db="EMBL/GenBank/DDBJ databases">
        <title>Genome sequence of Clostridium aceticum DSM 1496.</title>
        <authorList>
            <person name="Poehlein A."/>
            <person name="Schiel-Bengelsdorf B."/>
            <person name="Gottschalk G."/>
            <person name="Duerre P."/>
            <person name="Daniel R."/>
        </authorList>
    </citation>
    <scope>NUCLEOTIDE SEQUENCE [LARGE SCALE GENOMIC DNA]</scope>
    <source>
        <strain evidence="1 2">DSM 1496</strain>
    </source>
</reference>
<dbReference type="OrthoDB" id="185578at2"/>
<name>A0A0D8IBR2_9CLOT</name>